<evidence type="ECO:0000313" key="3">
    <source>
        <dbReference type="EMBL" id="KAF2636170.1"/>
    </source>
</evidence>
<feature type="region of interest" description="Disordered" evidence="1">
    <location>
        <begin position="294"/>
        <end position="318"/>
    </location>
</feature>
<dbReference type="PANTHER" id="PTHR46364">
    <property type="entry name" value="OS08G0421900 PROTEIN"/>
    <property type="match status" value="1"/>
</dbReference>
<dbReference type="OrthoDB" id="10259622at2759"/>
<dbReference type="Proteomes" id="UP000799753">
    <property type="component" value="Unassembled WGS sequence"/>
</dbReference>
<dbReference type="InterPro" id="IPR011011">
    <property type="entry name" value="Znf_FYVE_PHD"/>
</dbReference>
<reference evidence="3" key="1">
    <citation type="journal article" date="2020" name="Stud. Mycol.">
        <title>101 Dothideomycetes genomes: a test case for predicting lifestyles and emergence of pathogens.</title>
        <authorList>
            <person name="Haridas S."/>
            <person name="Albert R."/>
            <person name="Binder M."/>
            <person name="Bloem J."/>
            <person name="Labutti K."/>
            <person name="Salamov A."/>
            <person name="Andreopoulos B."/>
            <person name="Baker S."/>
            <person name="Barry K."/>
            <person name="Bills G."/>
            <person name="Bluhm B."/>
            <person name="Cannon C."/>
            <person name="Castanera R."/>
            <person name="Culley D."/>
            <person name="Daum C."/>
            <person name="Ezra D."/>
            <person name="Gonzalez J."/>
            <person name="Henrissat B."/>
            <person name="Kuo A."/>
            <person name="Liang C."/>
            <person name="Lipzen A."/>
            <person name="Lutzoni F."/>
            <person name="Magnuson J."/>
            <person name="Mondo S."/>
            <person name="Nolan M."/>
            <person name="Ohm R."/>
            <person name="Pangilinan J."/>
            <person name="Park H.-J."/>
            <person name="Ramirez L."/>
            <person name="Alfaro M."/>
            <person name="Sun H."/>
            <person name="Tritt A."/>
            <person name="Yoshinaga Y."/>
            <person name="Zwiers L.-H."/>
            <person name="Turgeon B."/>
            <person name="Goodwin S."/>
            <person name="Spatafora J."/>
            <person name="Crous P."/>
            <person name="Grigoriev I."/>
        </authorList>
    </citation>
    <scope>NUCLEOTIDE SEQUENCE</scope>
    <source>
        <strain evidence="3">CBS 473.64</strain>
    </source>
</reference>
<evidence type="ECO:0000256" key="1">
    <source>
        <dbReference type="SAM" id="MobiDB-lite"/>
    </source>
</evidence>
<accession>A0A6A6RLE5</accession>
<organism evidence="3 4">
    <name type="scientific">Massarina eburnea CBS 473.64</name>
    <dbReference type="NCBI Taxonomy" id="1395130"/>
    <lineage>
        <taxon>Eukaryota</taxon>
        <taxon>Fungi</taxon>
        <taxon>Dikarya</taxon>
        <taxon>Ascomycota</taxon>
        <taxon>Pezizomycotina</taxon>
        <taxon>Dothideomycetes</taxon>
        <taxon>Pleosporomycetidae</taxon>
        <taxon>Pleosporales</taxon>
        <taxon>Massarineae</taxon>
        <taxon>Massarinaceae</taxon>
        <taxon>Massarina</taxon>
    </lineage>
</organism>
<dbReference type="Pfam" id="PF01426">
    <property type="entry name" value="BAH"/>
    <property type="match status" value="1"/>
</dbReference>
<dbReference type="AlphaFoldDB" id="A0A6A6RLE5"/>
<dbReference type="SMART" id="SM00439">
    <property type="entry name" value="BAH"/>
    <property type="match status" value="1"/>
</dbReference>
<dbReference type="GO" id="GO:0003682">
    <property type="term" value="F:chromatin binding"/>
    <property type="evidence" value="ECO:0007669"/>
    <property type="project" value="InterPro"/>
</dbReference>
<dbReference type="SUPFAM" id="SSF57903">
    <property type="entry name" value="FYVE/PHD zinc finger"/>
    <property type="match status" value="1"/>
</dbReference>
<evidence type="ECO:0000259" key="2">
    <source>
        <dbReference type="PROSITE" id="PS51038"/>
    </source>
</evidence>
<feature type="region of interest" description="Disordered" evidence="1">
    <location>
        <begin position="363"/>
        <end position="389"/>
    </location>
</feature>
<protein>
    <recommendedName>
        <fullName evidence="2">BAH domain-containing protein</fullName>
    </recommendedName>
</protein>
<proteinExistence type="predicted"/>
<dbReference type="Gene3D" id="2.30.30.490">
    <property type="match status" value="1"/>
</dbReference>
<dbReference type="InterPro" id="IPR043151">
    <property type="entry name" value="BAH_sf"/>
</dbReference>
<evidence type="ECO:0000313" key="4">
    <source>
        <dbReference type="Proteomes" id="UP000799753"/>
    </source>
</evidence>
<dbReference type="Gene3D" id="3.30.40.10">
    <property type="entry name" value="Zinc/RING finger domain, C3HC4 (zinc finger)"/>
    <property type="match status" value="1"/>
</dbReference>
<feature type="region of interest" description="Disordered" evidence="1">
    <location>
        <begin position="1"/>
        <end position="46"/>
    </location>
</feature>
<feature type="compositionally biased region" description="Basic and acidic residues" evidence="1">
    <location>
        <begin position="294"/>
        <end position="303"/>
    </location>
</feature>
<sequence>MARLKKLPHIPSDAPSDEGASAPAETDRIDARAQSSAGKKRKRPLDVKALVQKPTFTGFSVKPVGKKKRRKLELEANHTGEIIFKGTQITDQAFETTHSDHWGQIRRYRTFTLFNGAEHFSVGDDIYVNPSDADPLENRSTEDACVKDWVARIVEIRGVDADHVYVRVFWLYRPEDLPGGRQSYHGFNELIASNHMDIIEATTVHDRAIVAHRTEDAENAETFDPMQLFWRQTYDVTKPAGKQLSKLKTHCTCERYHNPDDLLVQCDACQLWLHGPCLEEAVLGEALKEALEKAPAKNASDSKAKHKKNSKQQNDGDVPVTATLSHAEDGKMHLSITYNNSKSEEVPIKCLHCAATISEYEDEPVANGETSSPAIQVIDDNPSTASKKG</sequence>
<name>A0A6A6RLE5_9PLEO</name>
<dbReference type="InterPro" id="IPR013083">
    <property type="entry name" value="Znf_RING/FYVE/PHD"/>
</dbReference>
<dbReference type="InterPro" id="IPR001025">
    <property type="entry name" value="BAH_dom"/>
</dbReference>
<keyword evidence="4" id="KW-1185">Reference proteome</keyword>
<feature type="domain" description="BAH" evidence="2">
    <location>
        <begin position="118"/>
        <end position="245"/>
    </location>
</feature>
<gene>
    <name evidence="3" type="ORF">P280DRAFT_159176</name>
</gene>
<dbReference type="PROSITE" id="PS51038">
    <property type="entry name" value="BAH"/>
    <property type="match status" value="1"/>
</dbReference>
<dbReference type="EMBL" id="MU006800">
    <property type="protein sequence ID" value="KAF2636170.1"/>
    <property type="molecule type" value="Genomic_DNA"/>
</dbReference>
<dbReference type="CDD" id="cd04370">
    <property type="entry name" value="BAH"/>
    <property type="match status" value="1"/>
</dbReference>